<evidence type="ECO:0000313" key="3">
    <source>
        <dbReference type="EMBL" id="RZS74296.1"/>
    </source>
</evidence>
<dbReference type="InterPro" id="IPR026444">
    <property type="entry name" value="Secre_tail"/>
</dbReference>
<comment type="caution">
    <text evidence="3">The sequence shown here is derived from an EMBL/GenBank/DDBJ whole genome shotgun (WGS) entry which is preliminary data.</text>
</comment>
<gene>
    <name evidence="3" type="ORF">EV199_0140</name>
</gene>
<dbReference type="InterPro" id="IPR059226">
    <property type="entry name" value="Choice_anch_Q_dom"/>
</dbReference>
<dbReference type="AlphaFoldDB" id="A0A4V2F1M5"/>
<feature type="chain" id="PRO_5020253269" evidence="1">
    <location>
        <begin position="18"/>
        <end position="724"/>
    </location>
</feature>
<feature type="domain" description="Secretion system C-terminal sorting" evidence="2">
    <location>
        <begin position="654"/>
        <end position="718"/>
    </location>
</feature>
<dbReference type="InterPro" id="IPR013783">
    <property type="entry name" value="Ig-like_fold"/>
</dbReference>
<evidence type="ECO:0000313" key="4">
    <source>
        <dbReference type="Proteomes" id="UP000293874"/>
    </source>
</evidence>
<feature type="signal peptide" evidence="1">
    <location>
        <begin position="1"/>
        <end position="17"/>
    </location>
</feature>
<dbReference type="NCBIfam" id="TIGR04183">
    <property type="entry name" value="Por_Secre_tail"/>
    <property type="match status" value="1"/>
</dbReference>
<protein>
    <submittedName>
        <fullName evidence="3">Putative secreted protein (Por secretion system target)</fullName>
    </submittedName>
</protein>
<dbReference type="SUPFAM" id="SSF51126">
    <property type="entry name" value="Pectin lyase-like"/>
    <property type="match status" value="1"/>
</dbReference>
<keyword evidence="1" id="KW-0732">Signal</keyword>
<sequence length="724" mass="77496">MPKLLLSLLLIFQISHAQSSRVYVNVAATGANNGTSWADAYTDLQVAMDFAYYNYKDTVWVARGTYQNAVDPSFYPMENVKVFGGFTGSETMFEERDWRTNITILKGKTAHVIWCNNRGVTNAFILDGFTITGGTGMVSTSGGGMYIVYDSPLFRNCTITGNKTTGSAKGGGAWCQIGSPVFINCVFSNNEAAGGGGIASDEAYVTLINCVISGNVSRNTVGGGGLYMSTGGNLGSLTMVNCTVSGNRTPGSGGGFRLFGIPANISNSIFYGNHSDYGSTISVTKPATTTLTNCIVEGGYPGAGNMDVNPQFVNAPPPSTIPFATGDYRLRACSPAITAGDNSKLTVSIDNDELPRVVNSTVDIGAYEFQSLPESSSLANGNSNVSRNIYPGITLITVPGSCDMIAALQPNGGSTALSGDVSTKSWIDGSVQNWNGQYYVQRHYDISPATNAAAATARITLYCTQAEFDAFNLVSADKLPTGPSDAQGIANLRVWQFHGTSASGTPGSYSGSTETIDPVNADILWNSTHNYWQLSFDVTGFSGFALTAMATTLPLKLTAFNGRLQHNKVLLQWTTAGEYNTDHFELWRSFDGSQYESIGKLMAAGTGNNEYSFTDIGPGERNFYRLLMKDKDGQSTQSQIIQVRSTGIKQSTILYPNPTRDLVTISIGSDELLHTKAVLINAQGQAIRQLMIANNTETFSIAELPPGLYLLKLQNGETLRLVKQ</sequence>
<dbReference type="InterPro" id="IPR011050">
    <property type="entry name" value="Pectin_lyase_fold/virulence"/>
</dbReference>
<reference evidence="3 4" key="1">
    <citation type="submission" date="2019-02" db="EMBL/GenBank/DDBJ databases">
        <title>Genomic Encyclopedia of Type Strains, Phase IV (KMG-IV): sequencing the most valuable type-strain genomes for metagenomic binning, comparative biology and taxonomic classification.</title>
        <authorList>
            <person name="Goeker M."/>
        </authorList>
    </citation>
    <scope>NUCLEOTIDE SEQUENCE [LARGE SCALE GENOMIC DNA]</scope>
    <source>
        <strain evidence="3 4">DSM 18116</strain>
    </source>
</reference>
<dbReference type="Gene3D" id="2.60.40.10">
    <property type="entry name" value="Immunoglobulins"/>
    <property type="match status" value="1"/>
</dbReference>
<dbReference type="OrthoDB" id="1491394at2"/>
<proteinExistence type="predicted"/>
<organism evidence="3 4">
    <name type="scientific">Pseudobacter ginsenosidimutans</name>
    <dbReference type="NCBI Taxonomy" id="661488"/>
    <lineage>
        <taxon>Bacteria</taxon>
        <taxon>Pseudomonadati</taxon>
        <taxon>Bacteroidota</taxon>
        <taxon>Chitinophagia</taxon>
        <taxon>Chitinophagales</taxon>
        <taxon>Chitinophagaceae</taxon>
        <taxon>Pseudobacter</taxon>
    </lineage>
</organism>
<dbReference type="Proteomes" id="UP000293874">
    <property type="component" value="Unassembled WGS sequence"/>
</dbReference>
<dbReference type="Pfam" id="PF18962">
    <property type="entry name" value="Por_Secre_tail"/>
    <property type="match status" value="1"/>
</dbReference>
<accession>A0A4V2F1M5</accession>
<dbReference type="RefSeq" id="WP_130538770.1">
    <property type="nucleotide sequence ID" value="NZ_CP042431.1"/>
</dbReference>
<name>A0A4V2F1M5_9BACT</name>
<evidence type="ECO:0000256" key="1">
    <source>
        <dbReference type="SAM" id="SignalP"/>
    </source>
</evidence>
<dbReference type="EMBL" id="SGXA01000001">
    <property type="protein sequence ID" value="RZS74296.1"/>
    <property type="molecule type" value="Genomic_DNA"/>
</dbReference>
<evidence type="ECO:0000259" key="2">
    <source>
        <dbReference type="Pfam" id="PF18962"/>
    </source>
</evidence>
<keyword evidence="4" id="KW-1185">Reference proteome</keyword>
<dbReference type="NCBIfam" id="NF041518">
    <property type="entry name" value="choice_anch_Q"/>
    <property type="match status" value="1"/>
</dbReference>